<accession>A0A6J4I980</accession>
<feature type="non-terminal residue" evidence="1">
    <location>
        <position position="1"/>
    </location>
</feature>
<feature type="non-terminal residue" evidence="1">
    <location>
        <position position="28"/>
    </location>
</feature>
<protein>
    <submittedName>
        <fullName evidence="1">Uncharacterized protein</fullName>
    </submittedName>
</protein>
<gene>
    <name evidence="1" type="ORF">AVDCRST_MAG26-1597</name>
</gene>
<organism evidence="1">
    <name type="scientific">uncultured Chloroflexia bacterium</name>
    <dbReference type="NCBI Taxonomy" id="1672391"/>
    <lineage>
        <taxon>Bacteria</taxon>
        <taxon>Bacillati</taxon>
        <taxon>Chloroflexota</taxon>
        <taxon>Chloroflexia</taxon>
        <taxon>environmental samples</taxon>
    </lineage>
</organism>
<evidence type="ECO:0000313" key="1">
    <source>
        <dbReference type="EMBL" id="CAA9244381.1"/>
    </source>
</evidence>
<reference evidence="1" key="1">
    <citation type="submission" date="2020-02" db="EMBL/GenBank/DDBJ databases">
        <authorList>
            <person name="Meier V. D."/>
        </authorList>
    </citation>
    <scope>NUCLEOTIDE SEQUENCE</scope>
    <source>
        <strain evidence="1">AVDCRST_MAG26</strain>
    </source>
</reference>
<dbReference type="EMBL" id="CADCTK010000368">
    <property type="protein sequence ID" value="CAA9244381.1"/>
    <property type="molecule type" value="Genomic_DNA"/>
</dbReference>
<sequence length="28" mass="3130">STISCRPKISSRHARSCSSFVSRSRVSF</sequence>
<name>A0A6J4I980_9CHLR</name>
<proteinExistence type="predicted"/>
<dbReference type="AlphaFoldDB" id="A0A6J4I980"/>